<dbReference type="PANTHER" id="PTHR30329">
    <property type="entry name" value="STATOR ELEMENT OF FLAGELLAR MOTOR COMPLEX"/>
    <property type="match status" value="1"/>
</dbReference>
<organism evidence="12 13">
    <name type="scientific">Aliivibrio wodanis</name>
    <dbReference type="NCBI Taxonomy" id="80852"/>
    <lineage>
        <taxon>Bacteria</taxon>
        <taxon>Pseudomonadati</taxon>
        <taxon>Pseudomonadota</taxon>
        <taxon>Gammaproteobacteria</taxon>
        <taxon>Vibrionales</taxon>
        <taxon>Vibrionaceae</taxon>
        <taxon>Aliivibrio</taxon>
    </lineage>
</organism>
<dbReference type="GO" id="GO:0006811">
    <property type="term" value="P:monoatomic ion transport"/>
    <property type="evidence" value="ECO:0007669"/>
    <property type="project" value="UniProtKB-KW"/>
</dbReference>
<comment type="subcellular location">
    <subcellularLocation>
        <location evidence="1">Cell outer membrane</location>
        <topology evidence="1">Multi-pass membrane protein</topology>
    </subcellularLocation>
</comment>
<dbReference type="CDD" id="cd07185">
    <property type="entry name" value="OmpA_C-like"/>
    <property type="match status" value="1"/>
</dbReference>
<dbReference type="GO" id="GO:0015288">
    <property type="term" value="F:porin activity"/>
    <property type="evidence" value="ECO:0007669"/>
    <property type="project" value="UniProtKB-KW"/>
</dbReference>
<evidence type="ECO:0000259" key="11">
    <source>
        <dbReference type="PROSITE" id="PS51123"/>
    </source>
</evidence>
<gene>
    <name evidence="12" type="primary">ompA</name>
    <name evidence="12" type="ORF">AWOD_I_1614</name>
</gene>
<dbReference type="HOGENOM" id="CLU_031536_2_0_6"/>
<dbReference type="GeneID" id="28543703"/>
<keyword evidence="5" id="KW-0812">Transmembrane</keyword>
<keyword evidence="4" id="KW-1134">Transmembrane beta strand</keyword>
<dbReference type="InterPro" id="IPR011250">
    <property type="entry name" value="OMP/PagP_B-barrel"/>
</dbReference>
<dbReference type="InterPro" id="IPR050330">
    <property type="entry name" value="Bact_OuterMem_StrucFunc"/>
</dbReference>
<dbReference type="KEGG" id="awd:AWOD_I_1614"/>
<dbReference type="EMBL" id="LN554846">
    <property type="protein sequence ID" value="CED71686.1"/>
    <property type="molecule type" value="Genomic_DNA"/>
</dbReference>
<keyword evidence="8 10" id="KW-0472">Membrane</keyword>
<dbReference type="SUPFAM" id="SSF56925">
    <property type="entry name" value="OMPA-like"/>
    <property type="match status" value="1"/>
</dbReference>
<dbReference type="OrthoDB" id="9792021at2"/>
<dbReference type="InterPro" id="IPR006664">
    <property type="entry name" value="OMP_bac"/>
</dbReference>
<proteinExistence type="inferred from homology"/>
<keyword evidence="13" id="KW-1185">Reference proteome</keyword>
<protein>
    <submittedName>
        <fullName evidence="12">Outer membrane protein A</fullName>
    </submittedName>
</protein>
<evidence type="ECO:0000256" key="2">
    <source>
        <dbReference type="ARBA" id="ARBA00005710"/>
    </source>
</evidence>
<dbReference type="GO" id="GO:0009279">
    <property type="term" value="C:cell outer membrane"/>
    <property type="evidence" value="ECO:0007669"/>
    <property type="project" value="UniProtKB-SubCell"/>
</dbReference>
<dbReference type="InterPro" id="IPR006665">
    <property type="entry name" value="OmpA-like"/>
</dbReference>
<dbReference type="STRING" id="80852.AWOD_I_1614"/>
<keyword evidence="9" id="KW-0998">Cell outer membrane</keyword>
<reference evidence="13" key="1">
    <citation type="submission" date="2014-09" db="EMBL/GenBank/DDBJ databases">
        <authorList>
            <person name="Hjerde E."/>
        </authorList>
    </citation>
    <scope>NUCLEOTIDE SEQUENCE [LARGE SCALE GENOMIC DNA]</scope>
    <source>
        <strain evidence="13">06/09/139</strain>
    </source>
</reference>
<evidence type="ECO:0000256" key="7">
    <source>
        <dbReference type="ARBA" id="ARBA00023114"/>
    </source>
</evidence>
<keyword evidence="7" id="KW-0626">Porin</keyword>
<sequence length="350" mass="38748">MNKSIAVFLSLYPALVWADKVSKTYESESVTVDNSTGAFIRADVGQSFYLDACQDMTTCIDDRTTWGISAGYFFTSQWGAELGYFNLDDYQFKNAQTQEYLIDEIETLDIQGIYRWHLAPTFTLDTKLGVGLWRSDSIGSTGTSYEAGSHSGVYPKASAAFNWHLRSNVMLSTEYAHRFSLSGDTRVGTQGSIDVGSLYVGISYVFGSKVYRKVTHYQETITTDVIIKNRQSNQELPSPITIDSSSAELFKTGSSSIRDTTALDMIIVQLGNVDFHYITVIGHTDNQGSQQTNKKLSLARAQAVAQYISDHGKISLDRVTSIGLGDAQPIGDNETEAGRTKNRRVEVFIK</sequence>
<evidence type="ECO:0000256" key="3">
    <source>
        <dbReference type="ARBA" id="ARBA00022448"/>
    </source>
</evidence>
<dbReference type="Pfam" id="PF00691">
    <property type="entry name" value="OmpA"/>
    <property type="match status" value="1"/>
</dbReference>
<name>A0A090ILL8_9GAMM</name>
<evidence type="ECO:0000313" key="12">
    <source>
        <dbReference type="EMBL" id="CED71686.1"/>
    </source>
</evidence>
<dbReference type="InterPro" id="IPR000498">
    <property type="entry name" value="OmpA-like_TM_dom"/>
</dbReference>
<dbReference type="Gene3D" id="2.40.160.20">
    <property type="match status" value="1"/>
</dbReference>
<evidence type="ECO:0000256" key="6">
    <source>
        <dbReference type="ARBA" id="ARBA00023065"/>
    </source>
</evidence>
<keyword evidence="3" id="KW-0813">Transport</keyword>
<dbReference type="Proteomes" id="UP000032427">
    <property type="component" value="Chromosome 1"/>
</dbReference>
<feature type="domain" description="OmpA-like" evidence="11">
    <location>
        <begin position="237"/>
        <end position="350"/>
    </location>
</feature>
<dbReference type="GO" id="GO:0046930">
    <property type="term" value="C:pore complex"/>
    <property type="evidence" value="ECO:0007669"/>
    <property type="project" value="UniProtKB-KW"/>
</dbReference>
<dbReference type="Pfam" id="PF01389">
    <property type="entry name" value="OmpA_membrane"/>
    <property type="match status" value="1"/>
</dbReference>
<dbReference type="PRINTS" id="PR01021">
    <property type="entry name" value="OMPADOMAIN"/>
</dbReference>
<evidence type="ECO:0000256" key="10">
    <source>
        <dbReference type="PROSITE-ProRule" id="PRU00473"/>
    </source>
</evidence>
<evidence type="ECO:0000256" key="1">
    <source>
        <dbReference type="ARBA" id="ARBA00004571"/>
    </source>
</evidence>
<dbReference type="PATRIC" id="fig|80852.17.peg.1662"/>
<dbReference type="PANTHER" id="PTHR30329:SF21">
    <property type="entry name" value="LIPOPROTEIN YIAD-RELATED"/>
    <property type="match status" value="1"/>
</dbReference>
<dbReference type="AlphaFoldDB" id="A0A090ILL8"/>
<comment type="similarity">
    <text evidence="2">Belongs to the outer membrane OOP (TC 1.B.6) superfamily. OmpA family.</text>
</comment>
<evidence type="ECO:0000313" key="13">
    <source>
        <dbReference type="Proteomes" id="UP000032427"/>
    </source>
</evidence>
<evidence type="ECO:0000256" key="5">
    <source>
        <dbReference type="ARBA" id="ARBA00022692"/>
    </source>
</evidence>
<dbReference type="InterPro" id="IPR036737">
    <property type="entry name" value="OmpA-like_sf"/>
</dbReference>
<evidence type="ECO:0000256" key="4">
    <source>
        <dbReference type="ARBA" id="ARBA00022452"/>
    </source>
</evidence>
<evidence type="ECO:0000256" key="8">
    <source>
        <dbReference type="ARBA" id="ARBA00023136"/>
    </source>
</evidence>
<dbReference type="SUPFAM" id="SSF103088">
    <property type="entry name" value="OmpA-like"/>
    <property type="match status" value="1"/>
</dbReference>
<keyword evidence="6" id="KW-0406">Ion transport</keyword>
<dbReference type="Gene3D" id="3.30.1330.60">
    <property type="entry name" value="OmpA-like domain"/>
    <property type="match status" value="1"/>
</dbReference>
<accession>A0A090ILL8</accession>
<evidence type="ECO:0000256" key="9">
    <source>
        <dbReference type="ARBA" id="ARBA00023237"/>
    </source>
</evidence>
<dbReference type="PROSITE" id="PS51123">
    <property type="entry name" value="OMPA_2"/>
    <property type="match status" value="1"/>
</dbReference>